<feature type="transmembrane region" description="Helical" evidence="8">
    <location>
        <begin position="71"/>
        <end position="91"/>
    </location>
</feature>
<organism evidence="10 11">
    <name type="scientific">Streptacidiphilus cavernicola</name>
    <dbReference type="NCBI Taxonomy" id="3342716"/>
    <lineage>
        <taxon>Bacteria</taxon>
        <taxon>Bacillati</taxon>
        <taxon>Actinomycetota</taxon>
        <taxon>Actinomycetes</taxon>
        <taxon>Kitasatosporales</taxon>
        <taxon>Streptomycetaceae</taxon>
        <taxon>Streptacidiphilus</taxon>
    </lineage>
</organism>
<dbReference type="Pfam" id="PF01569">
    <property type="entry name" value="PAP2"/>
    <property type="match status" value="1"/>
</dbReference>
<evidence type="ECO:0000259" key="9">
    <source>
        <dbReference type="SMART" id="SM00014"/>
    </source>
</evidence>
<keyword evidence="6 8" id="KW-0472">Membrane</keyword>
<proteinExistence type="predicted"/>
<comment type="subcellular location">
    <subcellularLocation>
        <location evidence="1">Cell membrane</location>
        <topology evidence="1">Multi-pass membrane protein</topology>
    </subcellularLocation>
</comment>
<dbReference type="PANTHER" id="PTHR14969">
    <property type="entry name" value="SPHINGOSINE-1-PHOSPHATE PHOSPHOHYDROLASE"/>
    <property type="match status" value="1"/>
</dbReference>
<protein>
    <submittedName>
        <fullName evidence="10">Phosphatase PAP2 family protein</fullName>
    </submittedName>
</protein>
<gene>
    <name evidence="10" type="ORF">ACEZDJ_40510</name>
</gene>
<dbReference type="Gene3D" id="1.20.144.10">
    <property type="entry name" value="Phosphatidic acid phosphatase type 2/haloperoxidase"/>
    <property type="match status" value="1"/>
</dbReference>
<keyword evidence="4" id="KW-0378">Hydrolase</keyword>
<feature type="transmembrane region" description="Helical" evidence="8">
    <location>
        <begin position="146"/>
        <end position="166"/>
    </location>
</feature>
<feature type="transmembrane region" description="Helical" evidence="8">
    <location>
        <begin position="37"/>
        <end position="59"/>
    </location>
</feature>
<evidence type="ECO:0000256" key="8">
    <source>
        <dbReference type="SAM" id="Phobius"/>
    </source>
</evidence>
<reference evidence="10 11" key="1">
    <citation type="submission" date="2024-09" db="EMBL/GenBank/DDBJ databases">
        <authorList>
            <person name="Lee S.D."/>
        </authorList>
    </citation>
    <scope>NUCLEOTIDE SEQUENCE [LARGE SCALE GENOMIC DNA]</scope>
    <source>
        <strain evidence="10 11">N1-5</strain>
    </source>
</reference>
<comment type="caution">
    <text evidence="10">The sequence shown here is derived from an EMBL/GenBank/DDBJ whole genome shotgun (WGS) entry which is preliminary data.</text>
</comment>
<keyword evidence="5 8" id="KW-1133">Transmembrane helix</keyword>
<evidence type="ECO:0000256" key="3">
    <source>
        <dbReference type="ARBA" id="ARBA00022692"/>
    </source>
</evidence>
<evidence type="ECO:0000256" key="7">
    <source>
        <dbReference type="SAM" id="MobiDB-lite"/>
    </source>
</evidence>
<evidence type="ECO:0000256" key="1">
    <source>
        <dbReference type="ARBA" id="ARBA00004651"/>
    </source>
</evidence>
<dbReference type="SMART" id="SM00014">
    <property type="entry name" value="acidPPc"/>
    <property type="match status" value="1"/>
</dbReference>
<dbReference type="Proteomes" id="UP001592528">
    <property type="component" value="Unassembled WGS sequence"/>
</dbReference>
<evidence type="ECO:0000256" key="2">
    <source>
        <dbReference type="ARBA" id="ARBA00022475"/>
    </source>
</evidence>
<dbReference type="RefSeq" id="WP_232242194.1">
    <property type="nucleotide sequence ID" value="NZ_JBHEZZ010000051.1"/>
</dbReference>
<feature type="region of interest" description="Disordered" evidence="7">
    <location>
        <begin position="210"/>
        <end position="240"/>
    </location>
</feature>
<accession>A0ABV6V1I0</accession>
<dbReference type="PANTHER" id="PTHR14969:SF62">
    <property type="entry name" value="DECAPRENYLPHOSPHORYL-5-PHOSPHORIBOSE PHOSPHATASE RV3807C-RELATED"/>
    <property type="match status" value="1"/>
</dbReference>
<sequence>MATVVLLSDGEGGDIDWSLTSTINGLARDLPQAVDSVLGFLGEYGVPLASVLVLLGAWLQARRRPDAAESVAGVLWAGLAAGVALILNVPVRALVERPRPFVSHPGQLDLLMDHQANGSFASDHATFTMALAVGLLLVIRRYGMIALGLAGFEGLLRVFMGVHYPTDVVGGFALGTATTLLLAPIAMAVLAPLVHALTRSSLAPLVRSERRVRGTRATGRPSTSLAGAPDSPDTPDELAA</sequence>
<keyword evidence="11" id="KW-1185">Reference proteome</keyword>
<dbReference type="SUPFAM" id="SSF48317">
    <property type="entry name" value="Acid phosphatase/Vanadium-dependent haloperoxidase"/>
    <property type="match status" value="1"/>
</dbReference>
<evidence type="ECO:0000313" key="11">
    <source>
        <dbReference type="Proteomes" id="UP001592528"/>
    </source>
</evidence>
<keyword evidence="2" id="KW-1003">Cell membrane</keyword>
<evidence type="ECO:0000313" key="10">
    <source>
        <dbReference type="EMBL" id="MFC1407575.1"/>
    </source>
</evidence>
<evidence type="ECO:0000256" key="4">
    <source>
        <dbReference type="ARBA" id="ARBA00022801"/>
    </source>
</evidence>
<dbReference type="InterPro" id="IPR000326">
    <property type="entry name" value="PAP2/HPO"/>
</dbReference>
<name>A0ABV6V1I0_9ACTN</name>
<feature type="transmembrane region" description="Helical" evidence="8">
    <location>
        <begin position="120"/>
        <end position="139"/>
    </location>
</feature>
<feature type="transmembrane region" description="Helical" evidence="8">
    <location>
        <begin position="172"/>
        <end position="197"/>
    </location>
</feature>
<dbReference type="EMBL" id="JBHEZZ010000051">
    <property type="protein sequence ID" value="MFC1407575.1"/>
    <property type="molecule type" value="Genomic_DNA"/>
</dbReference>
<evidence type="ECO:0000256" key="6">
    <source>
        <dbReference type="ARBA" id="ARBA00023136"/>
    </source>
</evidence>
<dbReference type="InterPro" id="IPR036938">
    <property type="entry name" value="PAP2/HPO_sf"/>
</dbReference>
<evidence type="ECO:0000256" key="5">
    <source>
        <dbReference type="ARBA" id="ARBA00022989"/>
    </source>
</evidence>
<keyword evidence="3 8" id="KW-0812">Transmembrane</keyword>
<feature type="domain" description="Phosphatidic acid phosphatase type 2/haloperoxidase" evidence="9">
    <location>
        <begin position="74"/>
        <end position="183"/>
    </location>
</feature>